<dbReference type="InParanoid" id="A0A0C3GJV6"/>
<organism evidence="2 3">
    <name type="scientific">Oidiodendron maius (strain Zn)</name>
    <dbReference type="NCBI Taxonomy" id="913774"/>
    <lineage>
        <taxon>Eukaryota</taxon>
        <taxon>Fungi</taxon>
        <taxon>Dikarya</taxon>
        <taxon>Ascomycota</taxon>
        <taxon>Pezizomycotina</taxon>
        <taxon>Leotiomycetes</taxon>
        <taxon>Leotiomycetes incertae sedis</taxon>
        <taxon>Myxotrichaceae</taxon>
        <taxon>Oidiodendron</taxon>
    </lineage>
</organism>
<sequence length="177" mass="19955">MENLSWLRNKTGAIARNDHAAVSALLNLRVCGSAHLSGSLMRQLQIWKEKKPDIGILILTSILIFIYMAMIIPKFYHTYPATHPGIERGIDRTPHLLMPILPIRRKQICGFNAPNSAKLKDLDQAKLGNVDEDVECADDMWSIERSIDQENSPTQLLINLYLPDSLKIQPKALKSSK</sequence>
<protein>
    <submittedName>
        <fullName evidence="2">Uncharacterized protein</fullName>
    </submittedName>
</protein>
<keyword evidence="1" id="KW-1133">Transmembrane helix</keyword>
<dbReference type="HOGENOM" id="CLU_1518328_0_0_1"/>
<evidence type="ECO:0000313" key="3">
    <source>
        <dbReference type="Proteomes" id="UP000054321"/>
    </source>
</evidence>
<dbReference type="Proteomes" id="UP000054321">
    <property type="component" value="Unassembled WGS sequence"/>
</dbReference>
<keyword evidence="1" id="KW-0812">Transmembrane</keyword>
<keyword evidence="1" id="KW-0472">Membrane</keyword>
<proteinExistence type="predicted"/>
<feature type="transmembrane region" description="Helical" evidence="1">
    <location>
        <begin position="54"/>
        <end position="76"/>
    </location>
</feature>
<dbReference type="AlphaFoldDB" id="A0A0C3GJV6"/>
<accession>A0A0C3GJV6</accession>
<dbReference type="EMBL" id="KN832884">
    <property type="protein sequence ID" value="KIM96420.1"/>
    <property type="molecule type" value="Genomic_DNA"/>
</dbReference>
<gene>
    <name evidence="2" type="ORF">OIDMADRAFT_148287</name>
</gene>
<reference evidence="2 3" key="1">
    <citation type="submission" date="2014-04" db="EMBL/GenBank/DDBJ databases">
        <authorList>
            <consortium name="DOE Joint Genome Institute"/>
            <person name="Kuo A."/>
            <person name="Martino E."/>
            <person name="Perotto S."/>
            <person name="Kohler A."/>
            <person name="Nagy L.G."/>
            <person name="Floudas D."/>
            <person name="Copeland A."/>
            <person name="Barry K.W."/>
            <person name="Cichocki N."/>
            <person name="Veneault-Fourrey C."/>
            <person name="LaButti K."/>
            <person name="Lindquist E.A."/>
            <person name="Lipzen A."/>
            <person name="Lundell T."/>
            <person name="Morin E."/>
            <person name="Murat C."/>
            <person name="Sun H."/>
            <person name="Tunlid A."/>
            <person name="Henrissat B."/>
            <person name="Grigoriev I.V."/>
            <person name="Hibbett D.S."/>
            <person name="Martin F."/>
            <person name="Nordberg H.P."/>
            <person name="Cantor M.N."/>
            <person name="Hua S.X."/>
        </authorList>
    </citation>
    <scope>NUCLEOTIDE SEQUENCE [LARGE SCALE GENOMIC DNA]</scope>
    <source>
        <strain evidence="2 3">Zn</strain>
    </source>
</reference>
<keyword evidence="3" id="KW-1185">Reference proteome</keyword>
<name>A0A0C3GJV6_OIDMZ</name>
<evidence type="ECO:0000313" key="2">
    <source>
        <dbReference type="EMBL" id="KIM96420.1"/>
    </source>
</evidence>
<reference evidence="3" key="2">
    <citation type="submission" date="2015-01" db="EMBL/GenBank/DDBJ databases">
        <title>Evolutionary Origins and Diversification of the Mycorrhizal Mutualists.</title>
        <authorList>
            <consortium name="DOE Joint Genome Institute"/>
            <consortium name="Mycorrhizal Genomics Consortium"/>
            <person name="Kohler A."/>
            <person name="Kuo A."/>
            <person name="Nagy L.G."/>
            <person name="Floudas D."/>
            <person name="Copeland A."/>
            <person name="Barry K.W."/>
            <person name="Cichocki N."/>
            <person name="Veneault-Fourrey C."/>
            <person name="LaButti K."/>
            <person name="Lindquist E.A."/>
            <person name="Lipzen A."/>
            <person name="Lundell T."/>
            <person name="Morin E."/>
            <person name="Murat C."/>
            <person name="Riley R."/>
            <person name="Ohm R."/>
            <person name="Sun H."/>
            <person name="Tunlid A."/>
            <person name="Henrissat B."/>
            <person name="Grigoriev I.V."/>
            <person name="Hibbett D.S."/>
            <person name="Martin F."/>
        </authorList>
    </citation>
    <scope>NUCLEOTIDE SEQUENCE [LARGE SCALE GENOMIC DNA]</scope>
    <source>
        <strain evidence="3">Zn</strain>
    </source>
</reference>
<evidence type="ECO:0000256" key="1">
    <source>
        <dbReference type="SAM" id="Phobius"/>
    </source>
</evidence>